<evidence type="ECO:0000313" key="2">
    <source>
        <dbReference type="Proteomes" id="UP000509510"/>
    </source>
</evidence>
<organism evidence="1 2">
    <name type="scientific">Talaromyces rugulosus</name>
    <name type="common">Penicillium rugulosum</name>
    <dbReference type="NCBI Taxonomy" id="121627"/>
    <lineage>
        <taxon>Eukaryota</taxon>
        <taxon>Fungi</taxon>
        <taxon>Dikarya</taxon>
        <taxon>Ascomycota</taxon>
        <taxon>Pezizomycotina</taxon>
        <taxon>Eurotiomycetes</taxon>
        <taxon>Eurotiomycetidae</taxon>
        <taxon>Eurotiales</taxon>
        <taxon>Trichocomaceae</taxon>
        <taxon>Talaromyces</taxon>
        <taxon>Talaromyces sect. Islandici</taxon>
    </lineage>
</organism>
<dbReference type="AlphaFoldDB" id="A0A7H8R0S4"/>
<reference evidence="2" key="1">
    <citation type="submission" date="2020-06" db="EMBL/GenBank/DDBJ databases">
        <title>A chromosome-scale genome assembly of Talaromyces rugulosus W13939.</title>
        <authorList>
            <person name="Wang B."/>
            <person name="Guo L."/>
            <person name="Ye K."/>
            <person name="Wang L."/>
        </authorList>
    </citation>
    <scope>NUCLEOTIDE SEQUENCE [LARGE SCALE GENOMIC DNA]</scope>
    <source>
        <strain evidence="2">W13939</strain>
    </source>
</reference>
<dbReference type="OrthoDB" id="4227344at2759"/>
<protein>
    <submittedName>
        <fullName evidence="1">Uncharacterized protein</fullName>
    </submittedName>
</protein>
<dbReference type="KEGG" id="trg:TRUGW13939_06489"/>
<dbReference type="EMBL" id="CP055900">
    <property type="protein sequence ID" value="QKX59355.1"/>
    <property type="molecule type" value="Genomic_DNA"/>
</dbReference>
<sequence length="270" mass="32232">MDLQEFLLYLHQCAYEVAKHLFTTNLAGRDRATLRLVSHTFNDIMLDYPILECLVISTHEEDLRYLETICENDKLLGRVSALIWNHDTHNFLSLYYGRSLVYRDVPVQFSFAELMDGLFLDQGRIDNTENLSTKQYLVRAKLANEQYINLMQNRDYKVMRKILPKLKRVIRINFSWDLYLASPSHSQWRAMCDSEQIDPILFQERLNNHWAYTNGLWFPEIWTNPILLQFLFPLSESEYDMLAHLAVRGIRFFESLWRQNTELPEDIRLR</sequence>
<keyword evidence="2" id="KW-1185">Reference proteome</keyword>
<accession>A0A7H8R0S4</accession>
<proteinExistence type="predicted"/>
<evidence type="ECO:0000313" key="1">
    <source>
        <dbReference type="EMBL" id="QKX59355.1"/>
    </source>
</evidence>
<gene>
    <name evidence="1" type="ORF">TRUGW13939_06489</name>
</gene>
<dbReference type="Proteomes" id="UP000509510">
    <property type="component" value="Chromosome III"/>
</dbReference>
<dbReference type="RefSeq" id="XP_035345533.1">
    <property type="nucleotide sequence ID" value="XM_035489640.1"/>
</dbReference>
<dbReference type="GeneID" id="55993984"/>
<name>A0A7H8R0S4_TALRU</name>